<dbReference type="Proteomes" id="UP000199017">
    <property type="component" value="Unassembled WGS sequence"/>
</dbReference>
<keyword evidence="2" id="KW-1185">Reference proteome</keyword>
<proteinExistence type="predicted"/>
<dbReference type="STRING" id="930129.SAMN05216352_11023"/>
<accession>A0A1G8MFF1</accession>
<organism evidence="1 2">
    <name type="scientific">Alteribacillus bidgolensis</name>
    <dbReference type="NCBI Taxonomy" id="930129"/>
    <lineage>
        <taxon>Bacteria</taxon>
        <taxon>Bacillati</taxon>
        <taxon>Bacillota</taxon>
        <taxon>Bacilli</taxon>
        <taxon>Bacillales</taxon>
        <taxon>Bacillaceae</taxon>
        <taxon>Alteribacillus</taxon>
    </lineage>
</organism>
<dbReference type="RefSeq" id="WP_091586724.1">
    <property type="nucleotide sequence ID" value="NZ_FNDU01000010.1"/>
</dbReference>
<reference evidence="1 2" key="1">
    <citation type="submission" date="2016-10" db="EMBL/GenBank/DDBJ databases">
        <authorList>
            <person name="de Groot N.N."/>
        </authorList>
    </citation>
    <scope>NUCLEOTIDE SEQUENCE [LARGE SCALE GENOMIC DNA]</scope>
    <source>
        <strain evidence="2">P4B,CCM 7963,CECT 7998,DSM 25260,IBRC-M 10614,KCTC 13821</strain>
    </source>
</reference>
<evidence type="ECO:0000313" key="2">
    <source>
        <dbReference type="Proteomes" id="UP000199017"/>
    </source>
</evidence>
<dbReference type="OrthoDB" id="5513277at2"/>
<dbReference type="SUPFAM" id="SSF53474">
    <property type="entry name" value="alpha/beta-Hydrolases"/>
    <property type="match status" value="1"/>
</dbReference>
<dbReference type="AlphaFoldDB" id="A0A1G8MFF1"/>
<protein>
    <submittedName>
        <fullName evidence="1">Uncharacterized protein</fullName>
    </submittedName>
</protein>
<sequence length="141" mass="15897">MLAAYLPHKIECSILLSPAGLSLGSKWKMIKEILIPLMLFCLTSSEKYLIALADTMSLNSMSSLDKKIIGEVFKSVSLEQDMPKLTQAKELLHYNAPTMVIAGIQDVFFPEKHVVNTAKKLFLISLPVDPLKWVIFLQNRY</sequence>
<name>A0A1G8MFF1_9BACI</name>
<gene>
    <name evidence="1" type="ORF">SAMN05216352_11023</name>
</gene>
<evidence type="ECO:0000313" key="1">
    <source>
        <dbReference type="EMBL" id="SDI66693.1"/>
    </source>
</evidence>
<dbReference type="InterPro" id="IPR029058">
    <property type="entry name" value="AB_hydrolase_fold"/>
</dbReference>
<dbReference type="EMBL" id="FNDU01000010">
    <property type="protein sequence ID" value="SDI66693.1"/>
    <property type="molecule type" value="Genomic_DNA"/>
</dbReference>